<dbReference type="Pfam" id="PF02514">
    <property type="entry name" value="CobN-Mg_chel"/>
    <property type="match status" value="1"/>
</dbReference>
<dbReference type="GO" id="GO:0016851">
    <property type="term" value="F:magnesium chelatase activity"/>
    <property type="evidence" value="ECO:0007669"/>
    <property type="project" value="UniProtKB-EC"/>
</dbReference>
<dbReference type="CDD" id="cd10150">
    <property type="entry name" value="CobN_like"/>
    <property type="match status" value="1"/>
</dbReference>
<reference evidence="14" key="2">
    <citation type="submission" date="2021-04" db="EMBL/GenBank/DDBJ databases">
        <authorList>
            <person name="Podell S."/>
        </authorList>
    </citation>
    <scope>NUCLEOTIDE SEQUENCE</scope>
    <source>
        <strain evidence="14">Hildebrandi</strain>
    </source>
</reference>
<dbReference type="GO" id="GO:0015995">
    <property type="term" value="P:chlorophyll biosynthetic process"/>
    <property type="evidence" value="ECO:0007669"/>
    <property type="project" value="UniProtKB-KW"/>
</dbReference>
<feature type="chain" id="PRO_5039951990" description="magnesium chelatase" evidence="11">
    <location>
        <begin position="24"/>
        <end position="1418"/>
    </location>
</feature>
<evidence type="ECO:0000259" key="13">
    <source>
        <dbReference type="Pfam" id="PF11965"/>
    </source>
</evidence>
<dbReference type="InterPro" id="IPR022571">
    <property type="entry name" value="Mg_chelatase_H_N"/>
</dbReference>
<keyword evidence="5" id="KW-0547">Nucleotide-binding</keyword>
<comment type="caution">
    <text evidence="14">The sequence shown here is derived from an EMBL/GenBank/DDBJ whole genome shotgun (WGS) entry which is preliminary data.</text>
</comment>
<evidence type="ECO:0000259" key="12">
    <source>
        <dbReference type="Pfam" id="PF02514"/>
    </source>
</evidence>
<proteinExistence type="inferred from homology"/>
<evidence type="ECO:0000256" key="3">
    <source>
        <dbReference type="ARBA" id="ARBA00022531"/>
    </source>
</evidence>
<dbReference type="GO" id="GO:0015979">
    <property type="term" value="P:photosynthesis"/>
    <property type="evidence" value="ECO:0007669"/>
    <property type="project" value="UniProtKB-KW"/>
</dbReference>
<sequence length="1418" mass="156346">MSRCLLLHVGLVFLLIVRRTVNGWSLSSSITPISRPFRTSPIRTRITAKNRLGASTIDSDQATISSISIKHDSKNVDLPTIVLVAGFESFNRQLYLDASQNLHVNLKVFSDAEIRIGNNPNPAFVEAVIDADIFIGSLIFDYDDVQVVLETLLRATSKSKTMTRLIFESATELMQYNRVGTFSMMNKEGYSGPTGPPPAVKAILKRFSSGKEEDKLSGYLELLKFGPDLLKFVPGDKASDLRTWLEAYRYWNQSGLVNARSMLQLLLERCVGDEKQQQAAIPDVVITPGVGLLHPFRADYYWTSPKEYLDWRLRTAKERNESTLLQAPRIAVLLYRKHVISGLRYINDLILQMEGEGLMPIPIFINGVEAHTIVRDLLTSVNKEEMVRTGKAKRESSFQSPKAVSVDAIVNTIGFPLVGGPAGSMEAGRNVDVAQQLLREMNVPYMIASPLLLQSITQWKESGVLGLQAVVLYSLPELDGAIDTVVLGGLVGDKIALIPERVRKLTSRLQSWIALRQTPPKHRKLSIVVYGFPPNVGAVGTAALLDVPQSLENLLKRLYKEGYDVGNFASDPHACGQSLVAALSILSENPSITGGAARMRHVLERRIERARQGDVTTAECLARDGGGLGGAKVQAVDISSDELEKMLGKYMNKKVRRAWAENDRGPGVTAEGKYSVAGLQLGNVFLTVQPLLGVEGDPMRLLFERDLTPHPQYCAAYAYMKEHSQAVLHLGMHGTSEWLPGQPLGNDRASWSDEIIGSMPNIYAYACNNPSESILAKRRGYGTLISYNVPPYGRAGLYMELANLKELVEEYRSTVGGRDVELMDAIVSTAQRAGMLSDVPITTSNGDLVDLKFTEVTDIPTDQLDKWIGGLSSYLIDLQNRLFSSGLRTLGEAPTEDEIKTYLEAYYGDAMTENDINTALKEFKAQAKISTSDANQDWWNALLTWIKWDDASTKSLTPHQNIISEATEVASLLHRSTEELDAIVTALDGGYVLPNPGGDLIRDGSAVLPTGRNIHALDPYRMPSAGAWIRGQKVAEEIIRQHQQANGGLYPETVAVSLWGLDAIKTRGESVAIVLALVGAKPVKEGTGRVVRFDLVPLEELGRPRIDILASLSGIFRDSFANIVDLLDDMFERAAIIEDETEEMNFIKKHASQLHQDGVERPAARLFSNPPGDYGSMVNELVGSGDWEDSESLGETWKSRNSFSYGRSEGTNGGTTAGTARPEVLDKLLATTERVVQEVDSVEYGMTDIQEYYANTGALKKAAENRKPIDASTGQRKKVDISVIEAFSNNQDDVAVRNVEDVLRMEYRSKLLNPKWRDAMLAQGSGGAYEVSQRMTAMVGWAATAAVDNFVFDQAAERYALDEDVARQLQKNNPEAFKNVVRRLLEAAGRGMWSTNADTLNRLKDMYAEADDLVEQVR</sequence>
<keyword evidence="7" id="KW-0149">Chlorophyll biosynthesis</keyword>
<dbReference type="EMBL" id="JAGRRH010000016">
    <property type="protein sequence ID" value="KAG7354084.1"/>
    <property type="molecule type" value="Genomic_DNA"/>
</dbReference>
<organism evidence="14 15">
    <name type="scientific">Nitzschia inconspicua</name>
    <dbReference type="NCBI Taxonomy" id="303405"/>
    <lineage>
        <taxon>Eukaryota</taxon>
        <taxon>Sar</taxon>
        <taxon>Stramenopiles</taxon>
        <taxon>Ochrophyta</taxon>
        <taxon>Bacillariophyta</taxon>
        <taxon>Bacillariophyceae</taxon>
        <taxon>Bacillariophycidae</taxon>
        <taxon>Bacillariales</taxon>
        <taxon>Bacillariaceae</taxon>
        <taxon>Nitzschia</taxon>
    </lineage>
</organism>
<evidence type="ECO:0000256" key="4">
    <source>
        <dbReference type="ARBA" id="ARBA00022598"/>
    </source>
</evidence>
<dbReference type="PANTHER" id="PTHR44119">
    <property type="entry name" value="MAGNESIUM-CHELATASE SUBUNIT CHLH, CHLOROPLASTIC"/>
    <property type="match status" value="1"/>
</dbReference>
<evidence type="ECO:0000256" key="2">
    <source>
        <dbReference type="ARBA" id="ARBA00012825"/>
    </source>
</evidence>
<feature type="domain" description="CobN/magnesium chelatase" evidence="12">
    <location>
        <begin position="248"/>
        <end position="1399"/>
    </location>
</feature>
<dbReference type="GO" id="GO:0005524">
    <property type="term" value="F:ATP binding"/>
    <property type="evidence" value="ECO:0007669"/>
    <property type="project" value="UniProtKB-KW"/>
</dbReference>
<keyword evidence="4" id="KW-0436">Ligase</keyword>
<protein>
    <recommendedName>
        <fullName evidence="2">magnesium chelatase</fullName>
        <ecNumber evidence="2">6.6.1.1</ecNumber>
    </recommendedName>
</protein>
<gene>
    <name evidence="14" type="ORF">IV203_003440</name>
</gene>
<comment type="pathway">
    <text evidence="8">Porphyrin-containing compound metabolism.</text>
</comment>
<feature type="signal peptide" evidence="11">
    <location>
        <begin position="1"/>
        <end position="23"/>
    </location>
</feature>
<evidence type="ECO:0000256" key="11">
    <source>
        <dbReference type="SAM" id="SignalP"/>
    </source>
</evidence>
<comment type="catalytic activity">
    <reaction evidence="9">
        <text>protoporphyrin IX + Mg(2+) + ATP + H2O = Mg-protoporphyrin IX + ADP + phosphate + 3 H(+)</text>
        <dbReference type="Rhea" id="RHEA:13961"/>
        <dbReference type="ChEBI" id="CHEBI:15377"/>
        <dbReference type="ChEBI" id="CHEBI:15378"/>
        <dbReference type="ChEBI" id="CHEBI:18420"/>
        <dbReference type="ChEBI" id="CHEBI:30616"/>
        <dbReference type="ChEBI" id="CHEBI:43474"/>
        <dbReference type="ChEBI" id="CHEBI:57306"/>
        <dbReference type="ChEBI" id="CHEBI:60492"/>
        <dbReference type="ChEBI" id="CHEBI:456216"/>
        <dbReference type="EC" id="6.6.1.1"/>
    </reaction>
</comment>
<feature type="domain" description="Magnesium chelatase subunit H N-terminal" evidence="13">
    <location>
        <begin position="81"/>
        <end position="245"/>
    </location>
</feature>
<dbReference type="EC" id="6.6.1.1" evidence="2"/>
<evidence type="ECO:0000256" key="5">
    <source>
        <dbReference type="ARBA" id="ARBA00022741"/>
    </source>
</evidence>
<name>A0A9K3L2J4_9STRA</name>
<dbReference type="OrthoDB" id="10252009at2759"/>
<dbReference type="InterPro" id="IPR003672">
    <property type="entry name" value="CobN/Mg_chltase"/>
</dbReference>
<evidence type="ECO:0000256" key="7">
    <source>
        <dbReference type="ARBA" id="ARBA00023171"/>
    </source>
</evidence>
<dbReference type="Pfam" id="PF11965">
    <property type="entry name" value="DUF3479"/>
    <property type="match status" value="1"/>
</dbReference>
<dbReference type="Proteomes" id="UP000693970">
    <property type="component" value="Unassembled WGS sequence"/>
</dbReference>
<evidence type="ECO:0000256" key="8">
    <source>
        <dbReference type="ARBA" id="ARBA00023444"/>
    </source>
</evidence>
<keyword evidence="3" id="KW-0602">Photosynthesis</keyword>
<evidence type="ECO:0000313" key="15">
    <source>
        <dbReference type="Proteomes" id="UP000693970"/>
    </source>
</evidence>
<keyword evidence="6" id="KW-0067">ATP-binding</keyword>
<reference evidence="14" key="1">
    <citation type="journal article" date="2021" name="Sci. Rep.">
        <title>Diploid genomic architecture of Nitzschia inconspicua, an elite biomass production diatom.</title>
        <authorList>
            <person name="Oliver A."/>
            <person name="Podell S."/>
            <person name="Pinowska A."/>
            <person name="Traller J.C."/>
            <person name="Smith S.R."/>
            <person name="McClure R."/>
            <person name="Beliaev A."/>
            <person name="Bohutskyi P."/>
            <person name="Hill E.A."/>
            <person name="Rabines A."/>
            <person name="Zheng H."/>
            <person name="Allen L.Z."/>
            <person name="Kuo A."/>
            <person name="Grigoriev I.V."/>
            <person name="Allen A.E."/>
            <person name="Hazlebeck D."/>
            <person name="Allen E.E."/>
        </authorList>
    </citation>
    <scope>NUCLEOTIDE SEQUENCE</scope>
    <source>
        <strain evidence="14">Hildebrandi</strain>
    </source>
</reference>
<accession>A0A9K3L2J4</accession>
<dbReference type="PANTHER" id="PTHR44119:SF1">
    <property type="entry name" value="MAGNESIUM-CHELATASE SUBUNIT CHLH, CHLOROPLASTIC"/>
    <property type="match status" value="1"/>
</dbReference>
<evidence type="ECO:0000256" key="9">
    <source>
        <dbReference type="ARBA" id="ARBA00048693"/>
    </source>
</evidence>
<keyword evidence="11" id="KW-0732">Signal</keyword>
<evidence type="ECO:0000256" key="10">
    <source>
        <dbReference type="SAM" id="MobiDB-lite"/>
    </source>
</evidence>
<keyword evidence="15" id="KW-1185">Reference proteome</keyword>
<comment type="similarity">
    <text evidence="1">Belongs to the Mg-chelatase subunit H family.</text>
</comment>
<evidence type="ECO:0000256" key="1">
    <source>
        <dbReference type="ARBA" id="ARBA00010851"/>
    </source>
</evidence>
<feature type="region of interest" description="Disordered" evidence="10">
    <location>
        <begin position="1200"/>
        <end position="1219"/>
    </location>
</feature>
<evidence type="ECO:0000313" key="14">
    <source>
        <dbReference type="EMBL" id="KAG7354084.1"/>
    </source>
</evidence>
<evidence type="ECO:0000256" key="6">
    <source>
        <dbReference type="ARBA" id="ARBA00022840"/>
    </source>
</evidence>